<name>A0A9W4UL77_9PLEO</name>
<evidence type="ECO:0000313" key="3">
    <source>
        <dbReference type="EMBL" id="CAI6338236.1"/>
    </source>
</evidence>
<dbReference type="AlphaFoldDB" id="A0A9W4UL77"/>
<feature type="domain" description="F-box" evidence="2">
    <location>
        <begin position="2"/>
        <end position="47"/>
    </location>
</feature>
<dbReference type="PROSITE" id="PS50181">
    <property type="entry name" value="FBOX"/>
    <property type="match status" value="1"/>
</dbReference>
<dbReference type="SUPFAM" id="SSF81383">
    <property type="entry name" value="F-box domain"/>
    <property type="match status" value="1"/>
</dbReference>
<dbReference type="Proteomes" id="UP001152607">
    <property type="component" value="Unassembled WGS sequence"/>
</dbReference>
<dbReference type="InterPro" id="IPR036047">
    <property type="entry name" value="F-box-like_dom_sf"/>
</dbReference>
<keyword evidence="4" id="KW-1185">Reference proteome</keyword>
<protein>
    <recommendedName>
        <fullName evidence="2">F-box domain-containing protein</fullName>
    </recommendedName>
</protein>
<dbReference type="OrthoDB" id="3927840at2759"/>
<dbReference type="InterPro" id="IPR032675">
    <property type="entry name" value="LRR_dom_sf"/>
</dbReference>
<gene>
    <name evidence="3" type="ORF">PDIGIT_LOCUS11363</name>
</gene>
<evidence type="ECO:0000313" key="4">
    <source>
        <dbReference type="Proteomes" id="UP001152607"/>
    </source>
</evidence>
<sequence>MPSPIEEFPPELLASVVANLSSNDLCSLMRVSKAHHVVLQPFLWSNIEMHYRNFHSRICHDALHADEVAKRKEPPYDNGPEDSGKRYGSSLSAERVQKFLQIFSPNGFPKDSKLELGSLVKSLCLPVHDEETKFREWTCFENFSNLGYLEISAFWTPYLDPMQFSAPECSLTKLRVLKLRGYIPKEFVQWLLREPAGLEELQLGVLDRPIGGNCEGPDGWENPPPPENKHPYDMDQLSERERAYWESTENLDHMYVGARALACLTPDIMRRFENLKTLYLCRPSSGEETISEVYFSEPSDRRILEEWNALLTSTRGTLESVILDQRPSAEENEPDGTGNNEFMRQCANGPSYKRFVEMVLPTLIESKEWPKLKTVRLFGFERHDEGSDNYTRTPNYPNDSVDVPGQLKAAFPGVDISDHIGRRFLTWNTSGELMSAGDVLETPNAFDDGSDEEVEKNDHRF</sequence>
<dbReference type="InterPro" id="IPR001810">
    <property type="entry name" value="F-box_dom"/>
</dbReference>
<dbReference type="Pfam" id="PF12937">
    <property type="entry name" value="F-box-like"/>
    <property type="match status" value="1"/>
</dbReference>
<feature type="region of interest" description="Disordered" evidence="1">
    <location>
        <begin position="440"/>
        <end position="461"/>
    </location>
</feature>
<evidence type="ECO:0000256" key="1">
    <source>
        <dbReference type="SAM" id="MobiDB-lite"/>
    </source>
</evidence>
<dbReference type="EMBL" id="CAOQHR010000008">
    <property type="protein sequence ID" value="CAI6338236.1"/>
    <property type="molecule type" value="Genomic_DNA"/>
</dbReference>
<proteinExistence type="predicted"/>
<organism evidence="3 4">
    <name type="scientific">Periconia digitata</name>
    <dbReference type="NCBI Taxonomy" id="1303443"/>
    <lineage>
        <taxon>Eukaryota</taxon>
        <taxon>Fungi</taxon>
        <taxon>Dikarya</taxon>
        <taxon>Ascomycota</taxon>
        <taxon>Pezizomycotina</taxon>
        <taxon>Dothideomycetes</taxon>
        <taxon>Pleosporomycetidae</taxon>
        <taxon>Pleosporales</taxon>
        <taxon>Massarineae</taxon>
        <taxon>Periconiaceae</taxon>
        <taxon>Periconia</taxon>
    </lineage>
</organism>
<dbReference type="Gene3D" id="3.80.10.10">
    <property type="entry name" value="Ribonuclease Inhibitor"/>
    <property type="match status" value="1"/>
</dbReference>
<evidence type="ECO:0000259" key="2">
    <source>
        <dbReference type="PROSITE" id="PS50181"/>
    </source>
</evidence>
<reference evidence="3" key="1">
    <citation type="submission" date="2023-01" db="EMBL/GenBank/DDBJ databases">
        <authorList>
            <person name="Van Ghelder C."/>
            <person name="Rancurel C."/>
        </authorList>
    </citation>
    <scope>NUCLEOTIDE SEQUENCE</scope>
    <source>
        <strain evidence="3">CNCM I-4278</strain>
    </source>
</reference>
<comment type="caution">
    <text evidence="3">The sequence shown here is derived from an EMBL/GenBank/DDBJ whole genome shotgun (WGS) entry which is preliminary data.</text>
</comment>
<accession>A0A9W4UL77</accession>
<dbReference type="CDD" id="cd09917">
    <property type="entry name" value="F-box_SF"/>
    <property type="match status" value="1"/>
</dbReference>